<feature type="transmembrane region" description="Helical" evidence="1">
    <location>
        <begin position="30"/>
        <end position="47"/>
    </location>
</feature>
<dbReference type="PANTHER" id="PTHR23028:SF53">
    <property type="entry name" value="ACYL_TRANSF_3 DOMAIN-CONTAINING PROTEIN"/>
    <property type="match status" value="1"/>
</dbReference>
<proteinExistence type="predicted"/>
<keyword evidence="1" id="KW-0812">Transmembrane</keyword>
<dbReference type="PANTHER" id="PTHR23028">
    <property type="entry name" value="ACETYLTRANSFERASE"/>
    <property type="match status" value="1"/>
</dbReference>
<feature type="transmembrane region" description="Helical" evidence="1">
    <location>
        <begin position="310"/>
        <end position="336"/>
    </location>
</feature>
<organism evidence="4 5">
    <name type="scientific">Agreia pratensis</name>
    <dbReference type="NCBI Taxonomy" id="150121"/>
    <lineage>
        <taxon>Bacteria</taxon>
        <taxon>Bacillati</taxon>
        <taxon>Actinomycetota</taxon>
        <taxon>Actinomycetes</taxon>
        <taxon>Micrococcales</taxon>
        <taxon>Microbacteriaceae</taxon>
        <taxon>Agreia</taxon>
    </lineage>
</organism>
<accession>A0A1X7KR46</accession>
<keyword evidence="4" id="KW-0808">Transferase</keyword>
<feature type="domain" description="SGNH" evidence="3">
    <location>
        <begin position="485"/>
        <end position="705"/>
    </location>
</feature>
<feature type="transmembrane region" description="Helical" evidence="1">
    <location>
        <begin position="342"/>
        <end position="362"/>
    </location>
</feature>
<evidence type="ECO:0000259" key="2">
    <source>
        <dbReference type="Pfam" id="PF01757"/>
    </source>
</evidence>
<protein>
    <submittedName>
        <fullName evidence="4">Peptidoglycan/LPS O-acetylase OafA/YrhL, contains acyltransferase and SGNH-hydrolase domains</fullName>
    </submittedName>
</protein>
<sequence length="715" mass="76765">MTQQNNATMPEADDATEVTHPRVIRADIQGLRAVAVIAVIVNHVIAWPSGGFAGVDVFFVISGFLITGLLLRDHEQHGAISLAGFYARRIRRIVPAALTVIVVTATVGYFLFNRARGLSTIWDGVCSLLFVANWRFTALGTDYFHATDPASPLQHYWSLSVEEQFYLVWPWLVIIVLAIATRLLRSPARARVALAVVMAALVVVSFLYAVQQTASSPAAAYFSTFSRAWELGAGALLAIAAPVLAKLPAGIRFVVGWLGLLALLWSFVQVTDETPFPGPGAALAVGATMLIIAGGIGGRQRSLFVLDNPVSVYLGNLSYSLYLWHFPVLIFVLLLMPEQTPTVTAIILGLTLAISMISFYLVEQPFHHSPLLRRSGSRAARREAWQAWRDRFGAHAILATVALMVVGVIVGLSSFSVLRDHTPMAAPVAAPVVAENPEVQLQADLAAALTATAWPDNLSPSIDDAMSQTSNTNPARRCFDIGDTPNVDDCTWGNRSAPKHMYLVGDSTAMAYAPAFKAMAEASGDQWQITTIGLYGCRFTDVLVQNDGDGVMDACPQRKQDVADRIRADAPQLVVMSNAFALGQSTDRRPLSTGDLVASTLAEAASYNAPGRIVYLAPPPLGAPLGQCYSTVSSPIDCAVNVDAVWNDFESAFEAAAPATGDHAVSSLPFSCVDGQCPAFAGTLPTKYDQVHMTVQYSEHVAPAIRWALIAQGVM</sequence>
<keyword evidence="1" id="KW-0472">Membrane</keyword>
<dbReference type="Pfam" id="PF01757">
    <property type="entry name" value="Acyl_transf_3"/>
    <property type="match status" value="1"/>
</dbReference>
<dbReference type="GO" id="GO:0016747">
    <property type="term" value="F:acyltransferase activity, transferring groups other than amino-acyl groups"/>
    <property type="evidence" value="ECO:0007669"/>
    <property type="project" value="InterPro"/>
</dbReference>
<keyword evidence="4" id="KW-0012">Acyltransferase</keyword>
<dbReference type="AlphaFoldDB" id="A0A1X7KR46"/>
<reference evidence="5" key="1">
    <citation type="submission" date="2017-04" db="EMBL/GenBank/DDBJ databases">
        <authorList>
            <person name="Varghese N."/>
            <person name="Submissions S."/>
        </authorList>
    </citation>
    <scope>NUCLEOTIDE SEQUENCE [LARGE SCALE GENOMIC DNA]</scope>
    <source>
        <strain evidence="5">VKM Ac-2510</strain>
    </source>
</reference>
<dbReference type="RefSeq" id="WP_244894766.1">
    <property type="nucleotide sequence ID" value="NZ_FXAY01000005.1"/>
</dbReference>
<feature type="transmembrane region" description="Helical" evidence="1">
    <location>
        <begin position="280"/>
        <end position="298"/>
    </location>
</feature>
<evidence type="ECO:0000259" key="3">
    <source>
        <dbReference type="Pfam" id="PF19040"/>
    </source>
</evidence>
<feature type="transmembrane region" description="Helical" evidence="1">
    <location>
        <begin position="166"/>
        <end position="185"/>
    </location>
</feature>
<dbReference type="GO" id="GO:0016787">
    <property type="term" value="F:hydrolase activity"/>
    <property type="evidence" value="ECO:0007669"/>
    <property type="project" value="UniProtKB-KW"/>
</dbReference>
<dbReference type="STRING" id="150121.SAMN06296010_2755"/>
<keyword evidence="4" id="KW-0378">Hydrolase</keyword>
<keyword evidence="1" id="KW-1133">Transmembrane helix</keyword>
<dbReference type="Proteomes" id="UP000193244">
    <property type="component" value="Unassembled WGS sequence"/>
</dbReference>
<evidence type="ECO:0000313" key="4">
    <source>
        <dbReference type="EMBL" id="SMG43273.1"/>
    </source>
</evidence>
<dbReference type="GO" id="GO:0016020">
    <property type="term" value="C:membrane"/>
    <property type="evidence" value="ECO:0007669"/>
    <property type="project" value="TreeGrafter"/>
</dbReference>
<feature type="transmembrane region" description="Helical" evidence="1">
    <location>
        <begin position="392"/>
        <end position="415"/>
    </location>
</feature>
<dbReference type="Pfam" id="PF19040">
    <property type="entry name" value="SGNH"/>
    <property type="match status" value="1"/>
</dbReference>
<dbReference type="InterPro" id="IPR050879">
    <property type="entry name" value="Acyltransferase_3"/>
</dbReference>
<name>A0A1X7KR46_9MICO</name>
<dbReference type="InterPro" id="IPR002656">
    <property type="entry name" value="Acyl_transf_3_dom"/>
</dbReference>
<dbReference type="GO" id="GO:0009103">
    <property type="term" value="P:lipopolysaccharide biosynthetic process"/>
    <property type="evidence" value="ECO:0007669"/>
    <property type="project" value="TreeGrafter"/>
</dbReference>
<evidence type="ECO:0000256" key="1">
    <source>
        <dbReference type="SAM" id="Phobius"/>
    </source>
</evidence>
<dbReference type="EMBL" id="FXAY01000005">
    <property type="protein sequence ID" value="SMG43273.1"/>
    <property type="molecule type" value="Genomic_DNA"/>
</dbReference>
<feature type="transmembrane region" description="Helical" evidence="1">
    <location>
        <begin position="222"/>
        <end position="244"/>
    </location>
</feature>
<feature type="transmembrane region" description="Helical" evidence="1">
    <location>
        <begin position="251"/>
        <end position="268"/>
    </location>
</feature>
<dbReference type="InterPro" id="IPR043968">
    <property type="entry name" value="SGNH"/>
</dbReference>
<evidence type="ECO:0000313" key="5">
    <source>
        <dbReference type="Proteomes" id="UP000193244"/>
    </source>
</evidence>
<feature type="transmembrane region" description="Helical" evidence="1">
    <location>
        <begin position="93"/>
        <end position="112"/>
    </location>
</feature>
<keyword evidence="5" id="KW-1185">Reference proteome</keyword>
<feature type="transmembrane region" description="Helical" evidence="1">
    <location>
        <begin position="192"/>
        <end position="210"/>
    </location>
</feature>
<feature type="transmembrane region" description="Helical" evidence="1">
    <location>
        <begin position="53"/>
        <end position="72"/>
    </location>
</feature>
<gene>
    <name evidence="4" type="ORF">SAMN06296010_2755</name>
</gene>
<feature type="domain" description="Acyltransferase 3" evidence="2">
    <location>
        <begin position="26"/>
        <end position="357"/>
    </location>
</feature>